<sequence>MVISCSAVGCTNRQGHKPNVSFYLIPTRDEDRRRRWLAAINRKDWEPSKYSRICSEHFLQGQKSDDPLSPDYVPSVFAHTKSPARRRAVQSLEKFKVRQNLKKKKLLLSSRSEAAMALPDFSSEMSEMTTQLTENDMPEGITLWDLEELHNDMREMAQPNSTFEIISSESISEKSSSLGVEASLKASFLFGLVQVEGSAKYLNDTKTSKQQARVTLQYKTTTHFKELTMNHLGQGNMKHQYVFDKGLATW</sequence>
<evidence type="ECO:0000256" key="5">
    <source>
        <dbReference type="PROSITE-ProRule" id="PRU00309"/>
    </source>
</evidence>
<accession>A0AAV2KG11</accession>
<dbReference type="GO" id="GO:0003677">
    <property type="term" value="F:DNA binding"/>
    <property type="evidence" value="ECO:0007669"/>
    <property type="project" value="UniProtKB-UniRule"/>
</dbReference>
<dbReference type="SUPFAM" id="SSF57716">
    <property type="entry name" value="Glucocorticoid receptor-like (DNA-binding domain)"/>
    <property type="match status" value="1"/>
</dbReference>
<dbReference type="PROSITE" id="PS50950">
    <property type="entry name" value="ZF_THAP"/>
    <property type="match status" value="1"/>
</dbReference>
<evidence type="ECO:0000313" key="7">
    <source>
        <dbReference type="EMBL" id="CAL1586879.1"/>
    </source>
</evidence>
<keyword evidence="2 5" id="KW-0863">Zinc-finger</keyword>
<dbReference type="AlphaFoldDB" id="A0AAV2KG11"/>
<protein>
    <recommendedName>
        <fullName evidence="6">THAP-type domain-containing protein</fullName>
    </recommendedName>
</protein>
<gene>
    <name evidence="7" type="ORF">KC01_LOCUS16861</name>
</gene>
<keyword evidence="8" id="KW-1185">Reference proteome</keyword>
<feature type="domain" description="THAP-type" evidence="6">
    <location>
        <begin position="1"/>
        <end position="77"/>
    </location>
</feature>
<evidence type="ECO:0000256" key="1">
    <source>
        <dbReference type="ARBA" id="ARBA00022723"/>
    </source>
</evidence>
<dbReference type="InterPro" id="IPR052090">
    <property type="entry name" value="Cytolytic_pore-forming_toxin"/>
</dbReference>
<keyword evidence="4 5" id="KW-0238">DNA-binding</keyword>
<dbReference type="Proteomes" id="UP001497482">
    <property type="component" value="Chromosome 17"/>
</dbReference>
<keyword evidence="1" id="KW-0479">Metal-binding</keyword>
<dbReference type="InterPro" id="IPR006612">
    <property type="entry name" value="THAP_Znf"/>
</dbReference>
<evidence type="ECO:0000256" key="3">
    <source>
        <dbReference type="ARBA" id="ARBA00022833"/>
    </source>
</evidence>
<keyword evidence="3" id="KW-0862">Zinc</keyword>
<organism evidence="7 8">
    <name type="scientific">Knipowitschia caucasica</name>
    <name type="common">Caucasian dwarf goby</name>
    <name type="synonym">Pomatoschistus caucasicus</name>
    <dbReference type="NCBI Taxonomy" id="637954"/>
    <lineage>
        <taxon>Eukaryota</taxon>
        <taxon>Metazoa</taxon>
        <taxon>Chordata</taxon>
        <taxon>Craniata</taxon>
        <taxon>Vertebrata</taxon>
        <taxon>Euteleostomi</taxon>
        <taxon>Actinopterygii</taxon>
        <taxon>Neopterygii</taxon>
        <taxon>Teleostei</taxon>
        <taxon>Neoteleostei</taxon>
        <taxon>Acanthomorphata</taxon>
        <taxon>Gobiaria</taxon>
        <taxon>Gobiiformes</taxon>
        <taxon>Gobioidei</taxon>
        <taxon>Gobiidae</taxon>
        <taxon>Gobiinae</taxon>
        <taxon>Knipowitschia</taxon>
    </lineage>
</organism>
<dbReference type="Gene3D" id="6.20.210.20">
    <property type="entry name" value="THAP domain"/>
    <property type="match status" value="1"/>
</dbReference>
<evidence type="ECO:0000259" key="6">
    <source>
        <dbReference type="PROSITE" id="PS50950"/>
    </source>
</evidence>
<dbReference type="PANTHER" id="PTHR31594:SF16">
    <property type="entry name" value="SI:CH211-281L24.3"/>
    <property type="match status" value="1"/>
</dbReference>
<proteinExistence type="predicted"/>
<dbReference type="SMART" id="SM00692">
    <property type="entry name" value="DM3"/>
    <property type="match status" value="1"/>
</dbReference>
<dbReference type="PANTHER" id="PTHR31594">
    <property type="entry name" value="AIG1-TYPE G DOMAIN-CONTAINING PROTEIN"/>
    <property type="match status" value="1"/>
</dbReference>
<dbReference type="Pfam" id="PF05485">
    <property type="entry name" value="THAP"/>
    <property type="match status" value="1"/>
</dbReference>
<name>A0AAV2KG11_KNICA</name>
<dbReference type="GO" id="GO:0008270">
    <property type="term" value="F:zinc ion binding"/>
    <property type="evidence" value="ECO:0007669"/>
    <property type="project" value="UniProtKB-KW"/>
</dbReference>
<dbReference type="SMART" id="SM00980">
    <property type="entry name" value="THAP"/>
    <property type="match status" value="1"/>
</dbReference>
<evidence type="ECO:0000313" key="8">
    <source>
        <dbReference type="Proteomes" id="UP001497482"/>
    </source>
</evidence>
<dbReference type="EMBL" id="OZ035839">
    <property type="protein sequence ID" value="CAL1586879.1"/>
    <property type="molecule type" value="Genomic_DNA"/>
</dbReference>
<dbReference type="InterPro" id="IPR038441">
    <property type="entry name" value="THAP_Znf_sf"/>
</dbReference>
<evidence type="ECO:0000256" key="2">
    <source>
        <dbReference type="ARBA" id="ARBA00022771"/>
    </source>
</evidence>
<reference evidence="7 8" key="1">
    <citation type="submission" date="2024-04" db="EMBL/GenBank/DDBJ databases">
        <authorList>
            <person name="Waldvogel A.-M."/>
            <person name="Schoenle A."/>
        </authorList>
    </citation>
    <scope>NUCLEOTIDE SEQUENCE [LARGE SCALE GENOMIC DNA]</scope>
</reference>
<evidence type="ECO:0000256" key="4">
    <source>
        <dbReference type="ARBA" id="ARBA00023125"/>
    </source>
</evidence>